<reference evidence="6" key="3">
    <citation type="submission" date="2015-06" db="UniProtKB">
        <authorList>
            <consortium name="EnsemblMetazoa"/>
        </authorList>
    </citation>
    <scope>IDENTIFICATION</scope>
</reference>
<accession>T1G1P9</accession>
<evidence type="ECO:0000256" key="4">
    <source>
        <dbReference type="ARBA" id="ARBA00022777"/>
    </source>
</evidence>
<sequence length="468" mass="53843">MDATKRPLKIPPEFASYADKHNLFEVFKRLLTALIIKRPENPADFIIEFLKDLTEEPHILILGPPGVGKSTIACLLSQKLDGCPVVSDNIFKDSEPTSVNEWGRIVVNHLNEVEEKRKGWILDNIVRTKEQAIILSEAGFIPSHTVLMDAPNQILQARIHGKLYDEETGEIYNKVFRPPPKYMLDYLVALSYPGIQAKLSTISEFCMKVEGLKQTYKWSLKEFNADQPVEDVFKEIYEFVCQPRRTNTPMTPRILIFGPQGSGYDVVAKMLAEKYKFNLIIYQEAVENEKAKNTKLGEVFRLCQELCAIEPDEAMFDLINKELDKIERHSKGWIICGYPINVPQAQFLQAADYEPNRVFFIRISNDKIVQRLSLQRMDPVTGLMYHMINNPAPTEQIKDRLEIPPHFDPEKICYNLTGYRTQEPRLKEFYADVAFDIDGDQTLEHIFESIESRIVNPIPLCEKKSKEG</sequence>
<dbReference type="GO" id="GO:0006172">
    <property type="term" value="P:ADP biosynthetic process"/>
    <property type="evidence" value="ECO:0000318"/>
    <property type="project" value="GO_Central"/>
</dbReference>
<evidence type="ECO:0000313" key="6">
    <source>
        <dbReference type="EnsemblMetazoa" id="HelroP74350"/>
    </source>
</evidence>
<name>T1G1P9_HELRO</name>
<dbReference type="PANTHER" id="PTHR23359">
    <property type="entry name" value="NUCLEOTIDE KINASE"/>
    <property type="match status" value="1"/>
</dbReference>
<dbReference type="CTD" id="20214997"/>
<keyword evidence="7" id="KW-1185">Reference proteome</keyword>
<dbReference type="GO" id="GO:0004017">
    <property type="term" value="F:AMP kinase activity"/>
    <property type="evidence" value="ECO:0000318"/>
    <property type="project" value="GO_Central"/>
</dbReference>
<dbReference type="Gene3D" id="1.20.890.10">
    <property type="entry name" value="cAMP-dependent protein kinase regulatory subunit, dimerization-anchoring domain"/>
    <property type="match status" value="1"/>
</dbReference>
<dbReference type="GO" id="GO:0005739">
    <property type="term" value="C:mitochondrion"/>
    <property type="evidence" value="ECO:0000318"/>
    <property type="project" value="GO_Central"/>
</dbReference>
<dbReference type="eggNOG" id="KOG3078">
    <property type="taxonomic scope" value="Eukaryota"/>
</dbReference>
<evidence type="ECO:0000256" key="3">
    <source>
        <dbReference type="ARBA" id="ARBA00022741"/>
    </source>
</evidence>
<dbReference type="OMA" id="DCIRRGW"/>
<dbReference type="EnsemblMetazoa" id="HelroT74350">
    <property type="protein sequence ID" value="HelroP74350"/>
    <property type="gene ID" value="HelroG74350"/>
</dbReference>
<gene>
    <name evidence="6" type="primary">20214997</name>
    <name evidence="5" type="ORF">HELRODRAFT_74350</name>
</gene>
<dbReference type="HOGENOM" id="CLU_044905_0_0_1"/>
<protein>
    <submittedName>
        <fullName evidence="5 6">Uncharacterized protein</fullName>
    </submittedName>
</protein>
<keyword evidence="2" id="KW-0808">Transferase</keyword>
<dbReference type="EMBL" id="AMQM01003144">
    <property type="status" value="NOT_ANNOTATED_CDS"/>
    <property type="molecule type" value="Genomic_DNA"/>
</dbReference>
<evidence type="ECO:0000313" key="7">
    <source>
        <dbReference type="Proteomes" id="UP000015101"/>
    </source>
</evidence>
<dbReference type="CDD" id="cd01428">
    <property type="entry name" value="ADK"/>
    <property type="match status" value="1"/>
</dbReference>
<dbReference type="SUPFAM" id="SSF52540">
    <property type="entry name" value="P-loop containing nucleoside triphosphate hydrolases"/>
    <property type="match status" value="2"/>
</dbReference>
<dbReference type="GeneID" id="20214997"/>
<dbReference type="STRING" id="6412.T1G1P9"/>
<dbReference type="OrthoDB" id="522106at2759"/>
<dbReference type="RefSeq" id="XP_009013009.1">
    <property type="nucleotide sequence ID" value="XM_009014761.1"/>
</dbReference>
<dbReference type="AlphaFoldDB" id="T1G1P9"/>
<organism evidence="6 7">
    <name type="scientific">Helobdella robusta</name>
    <name type="common">Californian leech</name>
    <dbReference type="NCBI Taxonomy" id="6412"/>
    <lineage>
        <taxon>Eukaryota</taxon>
        <taxon>Metazoa</taxon>
        <taxon>Spiralia</taxon>
        <taxon>Lophotrochozoa</taxon>
        <taxon>Annelida</taxon>
        <taxon>Clitellata</taxon>
        <taxon>Hirudinea</taxon>
        <taxon>Rhynchobdellida</taxon>
        <taxon>Glossiphoniidae</taxon>
        <taxon>Helobdella</taxon>
    </lineage>
</organism>
<dbReference type="Gene3D" id="3.40.50.300">
    <property type="entry name" value="P-loop containing nucleotide triphosphate hydrolases"/>
    <property type="match status" value="2"/>
</dbReference>
<evidence type="ECO:0000313" key="5">
    <source>
        <dbReference type="EMBL" id="ESO08987.1"/>
    </source>
</evidence>
<reference evidence="7" key="1">
    <citation type="submission" date="2012-12" db="EMBL/GenBank/DDBJ databases">
        <authorList>
            <person name="Hellsten U."/>
            <person name="Grimwood J."/>
            <person name="Chapman J.A."/>
            <person name="Shapiro H."/>
            <person name="Aerts A."/>
            <person name="Otillar R.P."/>
            <person name="Terry A.Y."/>
            <person name="Boore J.L."/>
            <person name="Simakov O."/>
            <person name="Marletaz F."/>
            <person name="Cho S.-J."/>
            <person name="Edsinger-Gonzales E."/>
            <person name="Havlak P."/>
            <person name="Kuo D.-H."/>
            <person name="Larsson T."/>
            <person name="Lv J."/>
            <person name="Arendt D."/>
            <person name="Savage R."/>
            <person name="Osoegawa K."/>
            <person name="de Jong P."/>
            <person name="Lindberg D.R."/>
            <person name="Seaver E.C."/>
            <person name="Weisblat D.A."/>
            <person name="Putnam N.H."/>
            <person name="Grigoriev I.V."/>
            <person name="Rokhsar D.S."/>
        </authorList>
    </citation>
    <scope>NUCLEOTIDE SEQUENCE</scope>
</reference>
<dbReference type="SUPFAM" id="SSF47391">
    <property type="entry name" value="Dimerization-anchoring domain of cAMP-dependent PK regulatory subunit"/>
    <property type="match status" value="1"/>
</dbReference>
<comment type="similarity">
    <text evidence="1">Belongs to the adenylate kinase family.</text>
</comment>
<dbReference type="Pfam" id="PF00406">
    <property type="entry name" value="ADK"/>
    <property type="match status" value="1"/>
</dbReference>
<evidence type="ECO:0000256" key="1">
    <source>
        <dbReference type="ARBA" id="ARBA00007220"/>
    </source>
</evidence>
<dbReference type="KEGG" id="hro:HELRODRAFT_74350"/>
<dbReference type="CDD" id="cd22979">
    <property type="entry name" value="DD_AK8"/>
    <property type="match status" value="1"/>
</dbReference>
<dbReference type="GO" id="GO:0005737">
    <property type="term" value="C:cytoplasm"/>
    <property type="evidence" value="ECO:0000318"/>
    <property type="project" value="GO_Central"/>
</dbReference>
<dbReference type="InterPro" id="IPR036193">
    <property type="entry name" value="ADK_active_lid_dom_sf"/>
</dbReference>
<dbReference type="InParanoid" id="T1G1P9"/>
<dbReference type="InterPro" id="IPR000850">
    <property type="entry name" value="Adenylat/UMP-CMP_kin"/>
</dbReference>
<proteinExistence type="inferred from homology"/>
<keyword evidence="3" id="KW-0547">Nucleotide-binding</keyword>
<keyword evidence="4" id="KW-0418">Kinase</keyword>
<dbReference type="InterPro" id="IPR027417">
    <property type="entry name" value="P-loop_NTPase"/>
</dbReference>
<reference evidence="5 7" key="2">
    <citation type="journal article" date="2013" name="Nature">
        <title>Insights into bilaterian evolution from three spiralian genomes.</title>
        <authorList>
            <person name="Simakov O."/>
            <person name="Marletaz F."/>
            <person name="Cho S.J."/>
            <person name="Edsinger-Gonzales E."/>
            <person name="Havlak P."/>
            <person name="Hellsten U."/>
            <person name="Kuo D.H."/>
            <person name="Larsson T."/>
            <person name="Lv J."/>
            <person name="Arendt D."/>
            <person name="Savage R."/>
            <person name="Osoegawa K."/>
            <person name="de Jong P."/>
            <person name="Grimwood J."/>
            <person name="Chapman J.A."/>
            <person name="Shapiro H."/>
            <person name="Aerts A."/>
            <person name="Otillar R.P."/>
            <person name="Terry A.Y."/>
            <person name="Boore J.L."/>
            <person name="Grigoriev I.V."/>
            <person name="Lindberg D.R."/>
            <person name="Seaver E.C."/>
            <person name="Weisblat D.A."/>
            <person name="Putnam N.H."/>
            <person name="Rokhsar D.S."/>
        </authorList>
    </citation>
    <scope>NUCLEOTIDE SEQUENCE</scope>
</reference>
<dbReference type="SUPFAM" id="SSF57774">
    <property type="entry name" value="Microbial and mitochondrial ADK, insert 'zinc finger' domain"/>
    <property type="match status" value="1"/>
</dbReference>
<dbReference type="GO" id="GO:0005524">
    <property type="term" value="F:ATP binding"/>
    <property type="evidence" value="ECO:0007669"/>
    <property type="project" value="InterPro"/>
</dbReference>
<evidence type="ECO:0000256" key="2">
    <source>
        <dbReference type="ARBA" id="ARBA00022679"/>
    </source>
</evidence>
<dbReference type="Proteomes" id="UP000015101">
    <property type="component" value="Unassembled WGS sequence"/>
</dbReference>
<dbReference type="EMBL" id="KB096023">
    <property type="protein sequence ID" value="ESO08987.1"/>
    <property type="molecule type" value="Genomic_DNA"/>
</dbReference>